<evidence type="ECO:0000313" key="2">
    <source>
        <dbReference type="Proteomes" id="UP000182491"/>
    </source>
</evidence>
<evidence type="ECO:0000313" key="1">
    <source>
        <dbReference type="EMBL" id="SFU45046.1"/>
    </source>
</evidence>
<keyword evidence="2" id="KW-1185">Reference proteome</keyword>
<dbReference type="EMBL" id="FPCA01000001">
    <property type="protein sequence ID" value="SFU45046.1"/>
    <property type="molecule type" value="Genomic_DNA"/>
</dbReference>
<dbReference type="InterPro" id="IPR009097">
    <property type="entry name" value="Cyclic_Pdiesterase"/>
</dbReference>
<proteinExistence type="predicted"/>
<dbReference type="PANTHER" id="PTHR40037">
    <property type="entry name" value="PHOSPHOESTERASE YJCG-RELATED"/>
    <property type="match status" value="1"/>
</dbReference>
<dbReference type="Gene3D" id="3.90.1140.10">
    <property type="entry name" value="Cyclic phosphodiesterase"/>
    <property type="match status" value="1"/>
</dbReference>
<dbReference type="PANTHER" id="PTHR40037:SF1">
    <property type="entry name" value="PHOSPHOESTERASE SAOUHSC_00951-RELATED"/>
    <property type="match status" value="1"/>
</dbReference>
<organism evidence="1 2">
    <name type="scientific">Pontibacter akesuensis</name>
    <dbReference type="NCBI Taxonomy" id="388950"/>
    <lineage>
        <taxon>Bacteria</taxon>
        <taxon>Pseudomonadati</taxon>
        <taxon>Bacteroidota</taxon>
        <taxon>Cytophagia</taxon>
        <taxon>Cytophagales</taxon>
        <taxon>Hymenobacteraceae</taxon>
        <taxon>Pontibacter</taxon>
    </lineage>
</organism>
<dbReference type="AlphaFoldDB" id="A0A1I7G9U7"/>
<dbReference type="SUPFAM" id="SSF55144">
    <property type="entry name" value="LigT-like"/>
    <property type="match status" value="1"/>
</dbReference>
<reference evidence="2" key="1">
    <citation type="submission" date="2016-10" db="EMBL/GenBank/DDBJ databases">
        <authorList>
            <person name="Varghese N."/>
        </authorList>
    </citation>
    <scope>NUCLEOTIDE SEQUENCE [LARGE SCALE GENOMIC DNA]</scope>
    <source>
        <strain evidence="2">DSM 18820</strain>
    </source>
</reference>
<dbReference type="RefSeq" id="WP_068839787.1">
    <property type="nucleotide sequence ID" value="NZ_BMXC01000001.1"/>
</dbReference>
<dbReference type="OrthoDB" id="463286at2"/>
<protein>
    <submittedName>
        <fullName evidence="1">2'-5' RNA ligase</fullName>
    </submittedName>
</protein>
<accession>A0A1I7G9U7</accession>
<name>A0A1I7G9U7_9BACT</name>
<keyword evidence="1" id="KW-0436">Ligase</keyword>
<dbReference type="Proteomes" id="UP000182491">
    <property type="component" value="Unassembled WGS sequence"/>
</dbReference>
<dbReference type="GO" id="GO:0016874">
    <property type="term" value="F:ligase activity"/>
    <property type="evidence" value="ECO:0007669"/>
    <property type="project" value="UniProtKB-KW"/>
</dbReference>
<dbReference type="STRING" id="388950.GCA_001611675_03976"/>
<dbReference type="InterPro" id="IPR050580">
    <property type="entry name" value="2H_phosphoesterase_YjcG-like"/>
</dbReference>
<gene>
    <name evidence="1" type="ORF">SAMN04487941_0841</name>
</gene>
<sequence>MIAITTLLDKRSSDRVSEIIEQLEKKFGLHGVKITPYPHITLLTAETPDLEELKQYLEQSCITMQKFTIRTTGLGIFPGPTPVVYIPALRTNALNELHDNLHRDVSEMSSEMGVYYNPNLWLPHISLALGDTTPEILGPILTYLCQINFNWEITIDNLTILQKCGDFFLKDEEFRFGSRELTY</sequence>
<dbReference type="Pfam" id="PF13563">
    <property type="entry name" value="2_5_RNA_ligase2"/>
    <property type="match status" value="1"/>
</dbReference>